<comment type="subcellular location">
    <subcellularLocation>
        <location evidence="1">Mitochondrion inner membrane</location>
    </subcellularLocation>
</comment>
<keyword evidence="1" id="KW-0472">Membrane</keyword>
<dbReference type="Proteomes" id="UP001153365">
    <property type="component" value="Unassembled WGS sequence"/>
</dbReference>
<dbReference type="InterPro" id="IPR033181">
    <property type="entry name" value="Mic26_fungi"/>
</dbReference>
<dbReference type="PANTHER" id="PTHR28268:SF1">
    <property type="entry name" value="MICOS SUBUNIT MIC26"/>
    <property type="match status" value="1"/>
</dbReference>
<dbReference type="PANTHER" id="PTHR28268">
    <property type="entry name" value="MICOS SUBUNIT MIC26"/>
    <property type="match status" value="1"/>
</dbReference>
<organism evidence="2 3">
    <name type="scientific">Phakopsora pachyrhizi</name>
    <name type="common">Asian soybean rust disease fungus</name>
    <dbReference type="NCBI Taxonomy" id="170000"/>
    <lineage>
        <taxon>Eukaryota</taxon>
        <taxon>Fungi</taxon>
        <taxon>Dikarya</taxon>
        <taxon>Basidiomycota</taxon>
        <taxon>Pucciniomycotina</taxon>
        <taxon>Pucciniomycetes</taxon>
        <taxon>Pucciniales</taxon>
        <taxon>Phakopsoraceae</taxon>
        <taxon>Phakopsora</taxon>
    </lineage>
</organism>
<accession>A0AAV0BGC0</accession>
<dbReference type="GO" id="GO:0061617">
    <property type="term" value="C:MICOS complex"/>
    <property type="evidence" value="ECO:0007669"/>
    <property type="project" value="UniProtKB-UniRule"/>
</dbReference>
<comment type="caution">
    <text evidence="2">The sequence shown here is derived from an EMBL/GenBank/DDBJ whole genome shotgun (WGS) entry which is preliminary data.</text>
</comment>
<dbReference type="AlphaFoldDB" id="A0AAV0BGC0"/>
<dbReference type="Pfam" id="PF09769">
    <property type="entry name" value="ApoO"/>
    <property type="match status" value="1"/>
</dbReference>
<dbReference type="EMBL" id="CALTRL010005719">
    <property type="protein sequence ID" value="CAH7685282.1"/>
    <property type="molecule type" value="Genomic_DNA"/>
</dbReference>
<protein>
    <recommendedName>
        <fullName evidence="1">MICOS complex subunit</fullName>
    </recommendedName>
</protein>
<sequence length="212" mass="24332">MSSVPEDSVASLAKNKKLPIYDQEAKEILVLKTELPLQEQVRVLRNHVESLRKSFDQRTGSIISSGFEIERKVATTLSNLIDRRETNSNSILWVGIGTISGSILARNRSFPIRFLSPLTLFLISCNSLLPQTTQNFKRYLFNLQDRHFPQSSIFRDDLIRSSEETIRKFKEIRSKAFERTNRLVAESGEGLEKISGLKINHPKKTEEVQERN</sequence>
<comment type="subunit">
    <text evidence="1">Component of the mitochondrial contact site and cristae organizing system (MICOS) complex.</text>
</comment>
<evidence type="ECO:0000256" key="1">
    <source>
        <dbReference type="RuleBase" id="RU363021"/>
    </source>
</evidence>
<dbReference type="GO" id="GO:0044284">
    <property type="term" value="C:mitochondrial crista junction"/>
    <property type="evidence" value="ECO:0007669"/>
    <property type="project" value="TreeGrafter"/>
</dbReference>
<comment type="function">
    <text evidence="1">Component of the MICOS complex, a large protein complex of the mitochondrial inner membrane that plays crucial roles in the maintenance of crista junctions, inner membrane architecture, and formation of contact sites to the outer membrane.</text>
</comment>
<dbReference type="InterPro" id="IPR019166">
    <property type="entry name" value="MIC26/MIC27"/>
</dbReference>
<name>A0AAV0BGC0_PHAPC</name>
<evidence type="ECO:0000313" key="3">
    <source>
        <dbReference type="Proteomes" id="UP001153365"/>
    </source>
</evidence>
<dbReference type="GO" id="GO:0042407">
    <property type="term" value="P:cristae formation"/>
    <property type="evidence" value="ECO:0007669"/>
    <property type="project" value="InterPro"/>
</dbReference>
<keyword evidence="1" id="KW-0999">Mitochondrion inner membrane</keyword>
<keyword evidence="3" id="KW-1185">Reference proteome</keyword>
<proteinExistence type="predicted"/>
<evidence type="ECO:0000313" key="2">
    <source>
        <dbReference type="EMBL" id="CAH7685282.1"/>
    </source>
</evidence>
<reference evidence="2" key="1">
    <citation type="submission" date="2022-06" db="EMBL/GenBank/DDBJ databases">
        <authorList>
            <consortium name="SYNGENTA / RWTH Aachen University"/>
        </authorList>
    </citation>
    <scope>NUCLEOTIDE SEQUENCE</scope>
</reference>
<keyword evidence="1" id="KW-0496">Mitochondrion</keyword>
<gene>
    <name evidence="2" type="ORF">PPACK8108_LOCUS19778</name>
</gene>